<keyword evidence="1" id="KW-0812">Transmembrane</keyword>
<dbReference type="AlphaFoldDB" id="A0A7I8DNL7"/>
<reference evidence="2 3" key="1">
    <citation type="submission" date="2020-08" db="EMBL/GenBank/DDBJ databases">
        <title>Draft genome sequencing of an Anaerocolumna strain isolated from anoxic soil subjected to BSD treatment.</title>
        <authorList>
            <person name="Uek A."/>
            <person name="Tonouchi A."/>
        </authorList>
    </citation>
    <scope>NUCLEOTIDE SEQUENCE [LARGE SCALE GENOMIC DNA]</scope>
    <source>
        <strain evidence="2 3">CTTW</strain>
    </source>
</reference>
<dbReference type="RefSeq" id="WP_185259182.1">
    <property type="nucleotide sequence ID" value="NZ_AP023368.1"/>
</dbReference>
<protein>
    <submittedName>
        <fullName evidence="2">Uncharacterized protein</fullName>
    </submittedName>
</protein>
<keyword evidence="1" id="KW-0472">Membrane</keyword>
<dbReference type="Proteomes" id="UP000515703">
    <property type="component" value="Chromosome"/>
</dbReference>
<proteinExistence type="predicted"/>
<dbReference type="KEGG" id="acht:bsdcttw_19220"/>
<evidence type="ECO:0000313" key="2">
    <source>
        <dbReference type="EMBL" id="BCJ98881.1"/>
    </source>
</evidence>
<feature type="transmembrane region" description="Helical" evidence="1">
    <location>
        <begin position="46"/>
        <end position="68"/>
    </location>
</feature>
<evidence type="ECO:0000313" key="3">
    <source>
        <dbReference type="Proteomes" id="UP000515703"/>
    </source>
</evidence>
<keyword evidence="3" id="KW-1185">Reference proteome</keyword>
<feature type="transmembrane region" description="Helical" evidence="1">
    <location>
        <begin position="6"/>
        <end position="25"/>
    </location>
</feature>
<name>A0A7I8DNL7_9FIRM</name>
<dbReference type="EMBL" id="AP023368">
    <property type="protein sequence ID" value="BCJ98881.1"/>
    <property type="molecule type" value="Genomic_DNA"/>
</dbReference>
<accession>A0A7I8DNL7</accession>
<reference evidence="2 3" key="2">
    <citation type="submission" date="2020-08" db="EMBL/GenBank/DDBJ databases">
        <authorList>
            <person name="Ueki A."/>
            <person name="Tonouchi A."/>
        </authorList>
    </citation>
    <scope>NUCLEOTIDE SEQUENCE [LARGE SCALE GENOMIC DNA]</scope>
    <source>
        <strain evidence="2 3">CTTW</strain>
    </source>
</reference>
<keyword evidence="1" id="KW-1133">Transmembrane helix</keyword>
<sequence length="69" mass="7864">MLKIVLGIIFFILLAVIGVFFHLGIKSLQKAQKDNDIDLNHRAVTYFKLQILFIVLTGIFFIICLVLLS</sequence>
<organism evidence="2 3">
    <name type="scientific">Anaerocolumna chitinilytica</name>
    <dbReference type="NCBI Taxonomy" id="1727145"/>
    <lineage>
        <taxon>Bacteria</taxon>
        <taxon>Bacillati</taxon>
        <taxon>Bacillota</taxon>
        <taxon>Clostridia</taxon>
        <taxon>Lachnospirales</taxon>
        <taxon>Lachnospiraceae</taxon>
        <taxon>Anaerocolumna</taxon>
    </lineage>
</organism>
<gene>
    <name evidence="2" type="ORF">bsdcttw_19220</name>
</gene>
<evidence type="ECO:0000256" key="1">
    <source>
        <dbReference type="SAM" id="Phobius"/>
    </source>
</evidence>